<reference evidence="5" key="1">
    <citation type="submission" date="2020-10" db="EMBL/GenBank/DDBJ databases">
        <title>Taxonomic study of unclassified bacteria belonging to the class Ktedonobacteria.</title>
        <authorList>
            <person name="Yabe S."/>
            <person name="Wang C.M."/>
            <person name="Zheng Y."/>
            <person name="Sakai Y."/>
            <person name="Cavaletti L."/>
            <person name="Monciardini P."/>
            <person name="Donadio S."/>
        </authorList>
    </citation>
    <scope>NUCLEOTIDE SEQUENCE</scope>
    <source>
        <strain evidence="5">ID150040</strain>
    </source>
</reference>
<accession>A0A8J3N175</accession>
<dbReference type="Pfam" id="PF13412">
    <property type="entry name" value="HTH_24"/>
    <property type="match status" value="1"/>
</dbReference>
<dbReference type="SMART" id="SM00344">
    <property type="entry name" value="HTH_ASNC"/>
    <property type="match status" value="1"/>
</dbReference>
<dbReference type="CDD" id="cd00090">
    <property type="entry name" value="HTH_ARSR"/>
    <property type="match status" value="1"/>
</dbReference>
<proteinExistence type="predicted"/>
<evidence type="ECO:0000256" key="3">
    <source>
        <dbReference type="ARBA" id="ARBA00023163"/>
    </source>
</evidence>
<dbReference type="SUPFAM" id="SSF54909">
    <property type="entry name" value="Dimeric alpha+beta barrel"/>
    <property type="match status" value="1"/>
</dbReference>
<dbReference type="Gene3D" id="1.10.10.10">
    <property type="entry name" value="Winged helix-like DNA-binding domain superfamily/Winged helix DNA-binding domain"/>
    <property type="match status" value="1"/>
</dbReference>
<evidence type="ECO:0000256" key="1">
    <source>
        <dbReference type="ARBA" id="ARBA00023015"/>
    </source>
</evidence>
<protein>
    <submittedName>
        <fullName evidence="5">AsnC family transcriptional regulator</fullName>
    </submittedName>
</protein>
<keyword evidence="1" id="KW-0805">Transcription regulation</keyword>
<dbReference type="InterPro" id="IPR011008">
    <property type="entry name" value="Dimeric_a/b-barrel"/>
</dbReference>
<name>A0A8J3N175_9CHLR</name>
<dbReference type="PANTHER" id="PTHR30154">
    <property type="entry name" value="LEUCINE-RESPONSIVE REGULATORY PROTEIN"/>
    <property type="match status" value="1"/>
</dbReference>
<feature type="domain" description="HTH asnC-type" evidence="4">
    <location>
        <begin position="9"/>
        <end position="70"/>
    </location>
</feature>
<dbReference type="PROSITE" id="PS50956">
    <property type="entry name" value="HTH_ASNC_2"/>
    <property type="match status" value="1"/>
</dbReference>
<dbReference type="FunFam" id="1.10.10.10:FF:000186">
    <property type="entry name" value="AsnC family transcriptional regulator"/>
    <property type="match status" value="1"/>
</dbReference>
<dbReference type="InterPro" id="IPR019885">
    <property type="entry name" value="Tscrpt_reg_HTH_AsnC-type_CS"/>
</dbReference>
<dbReference type="InterPro" id="IPR019888">
    <property type="entry name" value="Tscrpt_reg_AsnC-like"/>
</dbReference>
<evidence type="ECO:0000313" key="5">
    <source>
        <dbReference type="EMBL" id="GHO91037.1"/>
    </source>
</evidence>
<gene>
    <name evidence="5" type="ORF">KSF_010850</name>
</gene>
<dbReference type="GO" id="GO:0043565">
    <property type="term" value="F:sequence-specific DNA binding"/>
    <property type="evidence" value="ECO:0007669"/>
    <property type="project" value="InterPro"/>
</dbReference>
<dbReference type="InterPro" id="IPR036388">
    <property type="entry name" value="WH-like_DNA-bd_sf"/>
</dbReference>
<dbReference type="GO" id="GO:0043200">
    <property type="term" value="P:response to amino acid"/>
    <property type="evidence" value="ECO:0007669"/>
    <property type="project" value="TreeGrafter"/>
</dbReference>
<sequence>MALQSERNLDQTDWKILRELQAEARISYNELGRRVGLSAPAAAERVRKMEDAGIITSYGAQVDPTKIGLPLLVFIQLRCAPGKCLFKTSSAEKFPEILEMHKLSGSHCALLKVALTSMEHLEAFHERLDAHGEQTTSIVTSNLFTQHIIDWEHPEVNLRPSTQPGWDKRDKQDKH</sequence>
<dbReference type="InterPro" id="IPR000485">
    <property type="entry name" value="AsnC-type_HTH_dom"/>
</dbReference>
<evidence type="ECO:0000313" key="6">
    <source>
        <dbReference type="Proteomes" id="UP000597444"/>
    </source>
</evidence>
<dbReference type="SUPFAM" id="SSF46785">
    <property type="entry name" value="Winged helix' DNA-binding domain"/>
    <property type="match status" value="1"/>
</dbReference>
<organism evidence="5 6">
    <name type="scientific">Reticulibacter mediterranei</name>
    <dbReference type="NCBI Taxonomy" id="2778369"/>
    <lineage>
        <taxon>Bacteria</taxon>
        <taxon>Bacillati</taxon>
        <taxon>Chloroflexota</taxon>
        <taxon>Ktedonobacteria</taxon>
        <taxon>Ktedonobacterales</taxon>
        <taxon>Reticulibacteraceae</taxon>
        <taxon>Reticulibacter</taxon>
    </lineage>
</organism>
<keyword evidence="2" id="KW-0238">DNA-binding</keyword>
<dbReference type="Gene3D" id="3.30.70.920">
    <property type="match status" value="1"/>
</dbReference>
<keyword evidence="3" id="KW-0804">Transcription</keyword>
<dbReference type="PANTHER" id="PTHR30154:SF53">
    <property type="entry name" value="HTH-TYPE TRANSCRIPTIONAL REGULATOR LRPC"/>
    <property type="match status" value="1"/>
</dbReference>
<dbReference type="GO" id="GO:0005829">
    <property type="term" value="C:cytosol"/>
    <property type="evidence" value="ECO:0007669"/>
    <property type="project" value="TreeGrafter"/>
</dbReference>
<evidence type="ECO:0000256" key="2">
    <source>
        <dbReference type="ARBA" id="ARBA00023125"/>
    </source>
</evidence>
<keyword evidence="6" id="KW-1185">Reference proteome</keyword>
<evidence type="ECO:0000259" key="4">
    <source>
        <dbReference type="PROSITE" id="PS50956"/>
    </source>
</evidence>
<dbReference type="Proteomes" id="UP000597444">
    <property type="component" value="Unassembled WGS sequence"/>
</dbReference>
<dbReference type="PRINTS" id="PR00033">
    <property type="entry name" value="HTHASNC"/>
</dbReference>
<dbReference type="RefSeq" id="WP_220201959.1">
    <property type="nucleotide sequence ID" value="NZ_BNJK01000001.1"/>
</dbReference>
<dbReference type="InterPro" id="IPR036390">
    <property type="entry name" value="WH_DNA-bd_sf"/>
</dbReference>
<dbReference type="InterPro" id="IPR019887">
    <property type="entry name" value="Tscrpt_reg_AsnC/Lrp_C"/>
</dbReference>
<dbReference type="InterPro" id="IPR011991">
    <property type="entry name" value="ArsR-like_HTH"/>
</dbReference>
<dbReference type="PROSITE" id="PS00519">
    <property type="entry name" value="HTH_ASNC_1"/>
    <property type="match status" value="1"/>
</dbReference>
<dbReference type="EMBL" id="BNJK01000001">
    <property type="protein sequence ID" value="GHO91037.1"/>
    <property type="molecule type" value="Genomic_DNA"/>
</dbReference>
<dbReference type="AlphaFoldDB" id="A0A8J3N175"/>
<comment type="caution">
    <text evidence="5">The sequence shown here is derived from an EMBL/GenBank/DDBJ whole genome shotgun (WGS) entry which is preliminary data.</text>
</comment>
<dbReference type="Pfam" id="PF01037">
    <property type="entry name" value="AsnC_trans_reg"/>
    <property type="match status" value="1"/>
</dbReference>